<proteinExistence type="predicted"/>
<evidence type="ECO:0000313" key="1">
    <source>
        <dbReference type="EMBL" id="CAG8603766.1"/>
    </source>
</evidence>
<comment type="caution">
    <text evidence="1">The sequence shown here is derived from an EMBL/GenBank/DDBJ whole genome shotgun (WGS) entry which is preliminary data.</text>
</comment>
<reference evidence="1" key="1">
    <citation type="submission" date="2021-06" db="EMBL/GenBank/DDBJ databases">
        <authorList>
            <person name="Kallberg Y."/>
            <person name="Tangrot J."/>
            <person name="Rosling A."/>
        </authorList>
    </citation>
    <scope>NUCLEOTIDE SEQUENCE</scope>
    <source>
        <strain evidence="1">MT106</strain>
    </source>
</reference>
<accession>A0A9N9GI66</accession>
<dbReference type="EMBL" id="CAJVPL010002224">
    <property type="protein sequence ID" value="CAG8603766.1"/>
    <property type="molecule type" value="Genomic_DNA"/>
</dbReference>
<dbReference type="OrthoDB" id="2304132at2759"/>
<gene>
    <name evidence="1" type="ORF">AGERDE_LOCUS9234</name>
</gene>
<keyword evidence="2" id="KW-1185">Reference proteome</keyword>
<dbReference type="AlphaFoldDB" id="A0A9N9GI66"/>
<sequence>MNEMVTDVYMPFLEGSLLDDPIDKSLLTDREAKNLDHIIFVVESEKTTLCPIDTKRWILSDGITSLPYFHWRIQAYKNMVKRDPSEGERSSHEGVWLSRGIIGARQWYEHVYDRATGFITVKNKRQDRIVDVFDYFAEQNIWDEHNHPPDGIINRITEAEINCGKLFGMLSKQIYTLEKRMDDLHYQLGKYESRLNSSEDNINVNLELHKMPRVERSKYQFIQGLYRDSALQKLYYQPGCYYLIAEIMQEVCKKSGYDFTLAEIYPDPVRSSDLNIINQSISKMSDDEIDAEIEEGYNEFIKEYGSRYEWDSEGNPGFTPQWDDWEELFCEIKIYWKLGVEERKHLSNFYIVCSI</sequence>
<name>A0A9N9GI66_9GLOM</name>
<dbReference type="Proteomes" id="UP000789831">
    <property type="component" value="Unassembled WGS sequence"/>
</dbReference>
<organism evidence="1 2">
    <name type="scientific">Ambispora gerdemannii</name>
    <dbReference type="NCBI Taxonomy" id="144530"/>
    <lineage>
        <taxon>Eukaryota</taxon>
        <taxon>Fungi</taxon>
        <taxon>Fungi incertae sedis</taxon>
        <taxon>Mucoromycota</taxon>
        <taxon>Glomeromycotina</taxon>
        <taxon>Glomeromycetes</taxon>
        <taxon>Archaeosporales</taxon>
        <taxon>Ambisporaceae</taxon>
        <taxon>Ambispora</taxon>
    </lineage>
</organism>
<protein>
    <submittedName>
        <fullName evidence="1">3783_t:CDS:1</fullName>
    </submittedName>
</protein>
<evidence type="ECO:0000313" key="2">
    <source>
        <dbReference type="Proteomes" id="UP000789831"/>
    </source>
</evidence>